<dbReference type="Proteomes" id="UP000675409">
    <property type="component" value="Unassembled WGS sequence"/>
</dbReference>
<comment type="caution">
    <text evidence="3">The sequence shown here is derived from an EMBL/GenBank/DDBJ whole genome shotgun (WGS) entry which is preliminary data.</text>
</comment>
<dbReference type="EMBL" id="JABBYC010000018">
    <property type="protein sequence ID" value="MBL0886884.1"/>
    <property type="molecule type" value="Genomic_DNA"/>
</dbReference>
<evidence type="ECO:0000259" key="2">
    <source>
        <dbReference type="Pfam" id="PF08305"/>
    </source>
</evidence>
<keyword evidence="4" id="KW-1185">Reference proteome</keyword>
<dbReference type="Gene3D" id="2.60.120.1060">
    <property type="entry name" value="NPCBM/NEW2 domain"/>
    <property type="match status" value="1"/>
</dbReference>
<dbReference type="Pfam" id="PF08305">
    <property type="entry name" value="NPCBM"/>
    <property type="match status" value="1"/>
</dbReference>
<protein>
    <recommendedName>
        <fullName evidence="2">Glycosyl hydrolase family 98 putative carbohydrate-binding module domain-containing protein</fullName>
    </recommendedName>
</protein>
<organism evidence="3 4">
    <name type="scientific">Myceligenerans indicum</name>
    <dbReference type="NCBI Taxonomy" id="2593663"/>
    <lineage>
        <taxon>Bacteria</taxon>
        <taxon>Bacillati</taxon>
        <taxon>Actinomycetota</taxon>
        <taxon>Actinomycetes</taxon>
        <taxon>Micrococcales</taxon>
        <taxon>Promicromonosporaceae</taxon>
        <taxon>Myceligenerans</taxon>
    </lineage>
</organism>
<gene>
    <name evidence="3" type="ORF">HGK34_11445</name>
</gene>
<name>A0ABS1LLI6_9MICO</name>
<feature type="domain" description="Glycosyl hydrolase family 98 putative carbohydrate-binding module" evidence="2">
    <location>
        <begin position="88"/>
        <end position="169"/>
    </location>
</feature>
<reference evidence="3 4" key="1">
    <citation type="journal article" date="2021" name="Arch. Microbiol.">
        <title>Myceligenerans indicum sp. nov., an actinobacterium isolated from mangrove sediment of Sundarbans, India.</title>
        <authorList>
            <person name="Asha K."/>
            <person name="Bhadury P."/>
        </authorList>
    </citation>
    <scope>NUCLEOTIDE SEQUENCE [LARGE SCALE GENOMIC DNA]</scope>
    <source>
        <strain evidence="3 4">I2</strain>
    </source>
</reference>
<feature type="region of interest" description="Disordered" evidence="1">
    <location>
        <begin position="1"/>
        <end position="40"/>
    </location>
</feature>
<dbReference type="RefSeq" id="WP_201847307.1">
    <property type="nucleotide sequence ID" value="NZ_JABBYC010000018.1"/>
</dbReference>
<evidence type="ECO:0000256" key="1">
    <source>
        <dbReference type="SAM" id="MobiDB-lite"/>
    </source>
</evidence>
<feature type="compositionally biased region" description="Low complexity" evidence="1">
    <location>
        <begin position="18"/>
        <end position="40"/>
    </location>
</feature>
<dbReference type="InterPro" id="IPR038637">
    <property type="entry name" value="NPCBM_sf"/>
</dbReference>
<dbReference type="SUPFAM" id="SSF49785">
    <property type="entry name" value="Galactose-binding domain-like"/>
    <property type="match status" value="1"/>
</dbReference>
<accession>A0ABS1LLI6</accession>
<sequence length="179" mass="19657">MEIDEQTRSPTPTPDPSPSSKRSTDSATTPPSPSVASPSTLYLEDLDDSLIVTEPRRVSESQGRATINGVEYLDSLLYEYHNCSECEGSLEFIVPEGYSRLTGTVGLEDSSRHDDVIDGIVNFAVYDTSGNQIFPTTVIEYPEAVPVDVRISGQTRLRIEMTRGTNFETFVLGDMALVK</sequence>
<evidence type="ECO:0000313" key="4">
    <source>
        <dbReference type="Proteomes" id="UP000675409"/>
    </source>
</evidence>
<evidence type="ECO:0000313" key="3">
    <source>
        <dbReference type="EMBL" id="MBL0886884.1"/>
    </source>
</evidence>
<dbReference type="InterPro" id="IPR008979">
    <property type="entry name" value="Galactose-bd-like_sf"/>
</dbReference>
<proteinExistence type="predicted"/>
<dbReference type="InterPro" id="IPR013222">
    <property type="entry name" value="Glyco_hyd_98_carb-bd"/>
</dbReference>